<keyword evidence="2" id="KW-1185">Reference proteome</keyword>
<dbReference type="Proteomes" id="UP001374952">
    <property type="component" value="Unassembled WGS sequence"/>
</dbReference>
<evidence type="ECO:0000313" key="2">
    <source>
        <dbReference type="Proteomes" id="UP001374952"/>
    </source>
</evidence>
<accession>A0ACC6R2K0</accession>
<reference evidence="1" key="1">
    <citation type="submission" date="2024-02" db="EMBL/GenBank/DDBJ databases">
        <title>Bacteria isolated from the canopy kelp, Nereocystis luetkeana.</title>
        <authorList>
            <person name="Pfister C.A."/>
            <person name="Younker I.T."/>
            <person name="Light S.H."/>
        </authorList>
    </citation>
    <scope>NUCLEOTIDE SEQUENCE</scope>
    <source>
        <strain evidence="1">TN.2.01</strain>
    </source>
</reference>
<sequence length="319" mass="36600">MFIITLRKVTLLLGVTLFVLLCVQQILLLEDDTPDALKRLSDDDSKNTLPKKEEWIEKDVTISSPLSRKQNPRINRHTKDIYSWIERLGQPMSNDEIISSSEAMLNKVAQLASSDSVIYYQLLSTFADLAHGEQRIYLRRILALGSTSQIKAAINELLYHHDLENRIDAIKLIFSLKDKSTQVQIIDTIFNLYLSEYEYAVLLNFLADEDQYELANLYQTPIHLIYQYSSDKNVKALALDVLLLNTTYRGVSIYKLLEEADEDNREDVLKLLRNLVISKRSKLGNISALVRLLVYMKEDPTETVENKMIISDILTSLVA</sequence>
<organism evidence="1 2">
    <name type="scientific">Pseudoalteromonas undina</name>
    <dbReference type="NCBI Taxonomy" id="43660"/>
    <lineage>
        <taxon>Bacteria</taxon>
        <taxon>Pseudomonadati</taxon>
        <taxon>Pseudomonadota</taxon>
        <taxon>Gammaproteobacteria</taxon>
        <taxon>Alteromonadales</taxon>
        <taxon>Pseudoalteromonadaceae</taxon>
        <taxon>Pseudoalteromonas</taxon>
    </lineage>
</organism>
<protein>
    <submittedName>
        <fullName evidence="1">Uncharacterized protein</fullName>
    </submittedName>
</protein>
<proteinExistence type="predicted"/>
<gene>
    <name evidence="1" type="ORF">V6250_08155</name>
</gene>
<name>A0ACC6R2K0_9GAMM</name>
<dbReference type="EMBL" id="JBAKAX010000006">
    <property type="protein sequence ID" value="MEL0604137.1"/>
    <property type="molecule type" value="Genomic_DNA"/>
</dbReference>
<evidence type="ECO:0000313" key="1">
    <source>
        <dbReference type="EMBL" id="MEL0604137.1"/>
    </source>
</evidence>
<comment type="caution">
    <text evidence="1">The sequence shown here is derived from an EMBL/GenBank/DDBJ whole genome shotgun (WGS) entry which is preliminary data.</text>
</comment>